<dbReference type="Proteomes" id="UP000008553">
    <property type="component" value="Unassembled WGS sequence"/>
</dbReference>
<gene>
    <name evidence="1" type="ORF">PY00462</name>
</gene>
<comment type="caution">
    <text evidence="1">The sequence shown here is derived from an EMBL/GenBank/DDBJ whole genome shotgun (WGS) entry which is preliminary data.</text>
</comment>
<dbReference type="InParanoid" id="Q7RSA0"/>
<dbReference type="AlphaFoldDB" id="Q7RSA0"/>
<keyword evidence="2" id="KW-1185">Reference proteome</keyword>
<dbReference type="EMBL" id="AABL01000129">
    <property type="protein sequence ID" value="EAA16140.1"/>
    <property type="molecule type" value="Genomic_DNA"/>
</dbReference>
<evidence type="ECO:0000313" key="2">
    <source>
        <dbReference type="Proteomes" id="UP000008553"/>
    </source>
</evidence>
<name>Q7RSA0_PLAYO</name>
<dbReference type="PaxDb" id="73239-Q7RSA0"/>
<organism evidence="1 2">
    <name type="scientific">Plasmodium yoelii yoelii</name>
    <dbReference type="NCBI Taxonomy" id="73239"/>
    <lineage>
        <taxon>Eukaryota</taxon>
        <taxon>Sar</taxon>
        <taxon>Alveolata</taxon>
        <taxon>Apicomplexa</taxon>
        <taxon>Aconoidasida</taxon>
        <taxon>Haemosporida</taxon>
        <taxon>Plasmodiidae</taxon>
        <taxon>Plasmodium</taxon>
        <taxon>Plasmodium (Vinckeia)</taxon>
    </lineage>
</organism>
<protein>
    <submittedName>
        <fullName evidence="1">Uncharacterized protein</fullName>
    </submittedName>
</protein>
<reference evidence="1 2" key="1">
    <citation type="journal article" date="2002" name="Nature">
        <title>Genome sequence and comparative analysis of the model rodent malaria parasite Plasmodium yoelii yoelii.</title>
        <authorList>
            <person name="Carlton J.M."/>
            <person name="Angiuoli S.V."/>
            <person name="Suh B.B."/>
            <person name="Kooij T.W."/>
            <person name="Pertea M."/>
            <person name="Silva J.C."/>
            <person name="Ermolaeva M.D."/>
            <person name="Allen J.E."/>
            <person name="Selengut J.D."/>
            <person name="Koo H.L."/>
            <person name="Peterson J.D."/>
            <person name="Pop M."/>
            <person name="Kosack D.S."/>
            <person name="Shumway M.F."/>
            <person name="Bidwell S.L."/>
            <person name="Shallom S.J."/>
            <person name="van Aken S.E."/>
            <person name="Riedmuller S.B."/>
            <person name="Feldblyum T.V."/>
            <person name="Cho J.K."/>
            <person name="Quackenbush J."/>
            <person name="Sedegah M."/>
            <person name="Shoaibi A."/>
            <person name="Cummings L.M."/>
            <person name="Florens L."/>
            <person name="Yates J.R."/>
            <person name="Raine J.D."/>
            <person name="Sinden R.E."/>
            <person name="Harris M.A."/>
            <person name="Cunningham D.A."/>
            <person name="Preiser P.R."/>
            <person name="Bergman L.W."/>
            <person name="Vaidya A.B."/>
            <person name="van Lin L.H."/>
            <person name="Janse C.J."/>
            <person name="Waters A.P."/>
            <person name="Smith H.O."/>
            <person name="White O.R."/>
            <person name="Salzberg S.L."/>
            <person name="Venter J.C."/>
            <person name="Fraser C.M."/>
            <person name="Hoffman S.L."/>
            <person name="Gardner M.J."/>
            <person name="Carucci D.J."/>
        </authorList>
    </citation>
    <scope>NUCLEOTIDE SEQUENCE [LARGE SCALE GENOMIC DNA]</scope>
    <source>
        <strain evidence="1 2">17XNL</strain>
    </source>
</reference>
<sequence>MKHYNFIRSIIKNIFLYANNWRQFYFALRRVISNKSNNGIYSGNRNNCKTFEDTL</sequence>
<proteinExistence type="predicted"/>
<evidence type="ECO:0000313" key="1">
    <source>
        <dbReference type="EMBL" id="EAA16140.1"/>
    </source>
</evidence>
<accession>Q7RSA0</accession>